<feature type="transmembrane region" description="Helical" evidence="1">
    <location>
        <begin position="160"/>
        <end position="180"/>
    </location>
</feature>
<protein>
    <submittedName>
        <fullName evidence="3">DUF112 family protein</fullName>
    </submittedName>
</protein>
<accession>M1XS87</accession>
<organism evidence="3 4">
    <name type="scientific">Natronomonas moolapensis (strain DSM 18674 / CECT 7526 / JCM 14361 / 8.8.11)</name>
    <dbReference type="NCBI Taxonomy" id="268739"/>
    <lineage>
        <taxon>Archaea</taxon>
        <taxon>Methanobacteriati</taxon>
        <taxon>Methanobacteriota</taxon>
        <taxon>Stenosarchaea group</taxon>
        <taxon>Halobacteria</taxon>
        <taxon>Halobacteriales</taxon>
        <taxon>Natronomonadaceae</taxon>
        <taxon>Natronomonas</taxon>
    </lineage>
</organism>
<feature type="transmembrane region" description="Helical" evidence="1">
    <location>
        <begin position="104"/>
        <end position="124"/>
    </location>
</feature>
<dbReference type="OrthoDB" id="53365at2157"/>
<keyword evidence="1" id="KW-1133">Transmembrane helix</keyword>
<sequence>MEVTLAPGATVLALCFVGGGVGLGAVSGLVPGLHANNMALLLAGVAPSVPGPPLYVGMAMLSAGVVHTFLEIVPTLALGVPDPATAVAALPGHRLVLEGRGREALRLSALGSAGAVVLAAPLAIPITGLMVRLWPLVRANLAVVLCGVAATLILTERGVVSKLVAAASFGLSAALGLGTLDLSPEAPLAAGGMLAPLFAGLFGAPVLIDAVDGDGVPPQDGPEIAASKRGVLGLSGLGTLSGAVVGYVPAVSSAVAATLALLAVPGRYGARGFVVATSGVNTANTIFALFALVALGSPRTGVLVALESASVPLSMPHLLVAVTVGASAGFLCVLAVGDRYLAVVGRMDPARLSVGLLCGLAGLSYLFAGPVGVGAYLAATTVGLVPARLRARRANLMGVLIGPIVLG</sequence>
<evidence type="ECO:0000313" key="4">
    <source>
        <dbReference type="Proteomes" id="UP000011867"/>
    </source>
</evidence>
<dbReference type="GO" id="GO:0016740">
    <property type="term" value="F:transferase activity"/>
    <property type="evidence" value="ECO:0007669"/>
    <property type="project" value="InterPro"/>
</dbReference>
<dbReference type="InterPro" id="IPR002823">
    <property type="entry name" value="DUF112_TM"/>
</dbReference>
<dbReference type="STRING" id="268739.Nmlp_3057"/>
<dbReference type="eggNOG" id="arCOG04469">
    <property type="taxonomic scope" value="Archaea"/>
</dbReference>
<feature type="transmembrane region" description="Helical" evidence="1">
    <location>
        <begin position="315"/>
        <end position="337"/>
    </location>
</feature>
<evidence type="ECO:0000259" key="2">
    <source>
        <dbReference type="Pfam" id="PF01970"/>
    </source>
</evidence>
<dbReference type="PANTHER" id="PTHR42204">
    <property type="entry name" value="INTEGRAL MEMBRANE PROTEIN"/>
    <property type="match status" value="1"/>
</dbReference>
<proteinExistence type="predicted"/>
<dbReference type="PROSITE" id="PS00101">
    <property type="entry name" value="HEXAPEP_TRANSFERASES"/>
    <property type="match status" value="1"/>
</dbReference>
<dbReference type="Pfam" id="PF01970">
    <property type="entry name" value="TctA"/>
    <property type="match status" value="1"/>
</dbReference>
<feature type="transmembrane region" description="Helical" evidence="1">
    <location>
        <begin position="273"/>
        <end position="295"/>
    </location>
</feature>
<feature type="transmembrane region" description="Helical" evidence="1">
    <location>
        <begin position="244"/>
        <end position="264"/>
    </location>
</feature>
<dbReference type="HOGENOM" id="CLU_043916_1_0_2"/>
<evidence type="ECO:0000313" key="3">
    <source>
        <dbReference type="EMBL" id="CCQ37200.1"/>
    </source>
</evidence>
<name>M1XS87_NATM8</name>
<dbReference type="Proteomes" id="UP000011867">
    <property type="component" value="Chromosome"/>
</dbReference>
<feature type="transmembrane region" description="Helical" evidence="1">
    <location>
        <begin position="349"/>
        <end position="367"/>
    </location>
</feature>
<dbReference type="KEGG" id="nmo:Nmlp_3057"/>
<gene>
    <name evidence="3" type="ordered locus">Nmlp_3057</name>
</gene>
<dbReference type="EMBL" id="HF582854">
    <property type="protein sequence ID" value="CCQ37200.1"/>
    <property type="molecule type" value="Genomic_DNA"/>
</dbReference>
<feature type="domain" description="DUF112" evidence="2">
    <location>
        <begin position="14"/>
        <end position="397"/>
    </location>
</feature>
<evidence type="ECO:0000256" key="1">
    <source>
        <dbReference type="SAM" id="Phobius"/>
    </source>
</evidence>
<feature type="transmembrane region" description="Helical" evidence="1">
    <location>
        <begin position="136"/>
        <end position="154"/>
    </location>
</feature>
<keyword evidence="1" id="KW-0812">Transmembrane</keyword>
<dbReference type="PANTHER" id="PTHR42204:SF1">
    <property type="entry name" value="INTEGRAL MEMBRANE PROTEIN"/>
    <property type="match status" value="1"/>
</dbReference>
<feature type="transmembrane region" description="Helical" evidence="1">
    <location>
        <begin position="187"/>
        <end position="208"/>
    </location>
</feature>
<keyword evidence="1" id="KW-0472">Membrane</keyword>
<dbReference type="GeneID" id="14653091"/>
<dbReference type="AlphaFoldDB" id="M1XS87"/>
<dbReference type="InterPro" id="IPR018357">
    <property type="entry name" value="Hexapep_transf_CS"/>
</dbReference>
<reference evidence="3 4" key="1">
    <citation type="journal article" date="2013" name="Genome Announc.">
        <title>Genome of the haloarchaeon Natronomonas moolapensis, a neutrophilic member of a previously haloalkaliphilic genus.</title>
        <authorList>
            <person name="Dyall-Smith M.L."/>
            <person name="Pfeiffer F."/>
            <person name="Oberwinkler T."/>
            <person name="Klee K."/>
            <person name="Rampp M."/>
            <person name="Palm P."/>
            <person name="Gross K."/>
            <person name="Schuster S.C."/>
            <person name="Oesterhelt D."/>
        </authorList>
    </citation>
    <scope>NUCLEOTIDE SEQUENCE [LARGE SCALE GENOMIC DNA]</scope>
    <source>
        <strain evidence="4">DSM 18674 / JCM 14361 / 8.8.11</strain>
    </source>
</reference>
<keyword evidence="4" id="KW-1185">Reference proteome</keyword>
<dbReference type="RefSeq" id="WP_015409950.1">
    <property type="nucleotide sequence ID" value="NC_020388.1"/>
</dbReference>